<name>A0A1V6P6H4_PENDC</name>
<reference evidence="7" key="1">
    <citation type="journal article" date="2017" name="Nat. Microbiol.">
        <title>Global analysis of biosynthetic gene clusters reveals vast potential of secondary metabolite production in Penicillium species.</title>
        <authorList>
            <person name="Nielsen J.C."/>
            <person name="Grijseels S."/>
            <person name="Prigent S."/>
            <person name="Ji B."/>
            <person name="Dainat J."/>
            <person name="Nielsen K.F."/>
            <person name="Frisvad J.C."/>
            <person name="Workman M."/>
            <person name="Nielsen J."/>
        </authorList>
    </citation>
    <scope>NUCLEOTIDE SEQUENCE [LARGE SCALE GENOMIC DNA]</scope>
    <source>
        <strain evidence="7">IBT 11843</strain>
    </source>
</reference>
<dbReference type="GO" id="GO:0046872">
    <property type="term" value="F:metal ion binding"/>
    <property type="evidence" value="ECO:0007669"/>
    <property type="project" value="UniProtKB-KW"/>
</dbReference>
<organism evidence="6 7">
    <name type="scientific">Penicillium decumbens</name>
    <dbReference type="NCBI Taxonomy" id="69771"/>
    <lineage>
        <taxon>Eukaryota</taxon>
        <taxon>Fungi</taxon>
        <taxon>Dikarya</taxon>
        <taxon>Ascomycota</taxon>
        <taxon>Pezizomycotina</taxon>
        <taxon>Eurotiomycetes</taxon>
        <taxon>Eurotiomycetidae</taxon>
        <taxon>Eurotiales</taxon>
        <taxon>Aspergillaceae</taxon>
        <taxon>Penicillium</taxon>
    </lineage>
</organism>
<dbReference type="GO" id="GO:0016846">
    <property type="term" value="F:carbon-sulfur lyase activity"/>
    <property type="evidence" value="ECO:0007669"/>
    <property type="project" value="InterPro"/>
</dbReference>
<dbReference type="Pfam" id="PF04828">
    <property type="entry name" value="GFA"/>
    <property type="match status" value="1"/>
</dbReference>
<sequence>MASFHFASNYTYFPFSIYTACKDTNFCQPKLFDRLHQIYFDSVPLKTMSTANVIKGSCLCQEIQYEVTGAPQITLLCHCDDCRKVTGSAFMANSIYQKDQLRIISGEDFLKVYKDSNTESGNTIRKFCFNCGSPLFITKDLDPSVADRVTITSGTMDLGPSKGEWVPQLEVYCENQREWISLVEGTLRSEVMEDLLHLLPTVGDGDQANMRSGSVGPSA</sequence>
<evidence type="ECO:0000256" key="4">
    <source>
        <dbReference type="ARBA" id="ARBA00023239"/>
    </source>
</evidence>
<evidence type="ECO:0000259" key="5">
    <source>
        <dbReference type="PROSITE" id="PS51891"/>
    </source>
</evidence>
<evidence type="ECO:0000313" key="6">
    <source>
        <dbReference type="EMBL" id="OQD72473.1"/>
    </source>
</evidence>
<evidence type="ECO:0000256" key="1">
    <source>
        <dbReference type="ARBA" id="ARBA00005495"/>
    </source>
</evidence>
<dbReference type="AlphaFoldDB" id="A0A1V6P6H4"/>
<dbReference type="OMA" id="CANREDW"/>
<evidence type="ECO:0000256" key="3">
    <source>
        <dbReference type="ARBA" id="ARBA00022833"/>
    </source>
</evidence>
<dbReference type="PANTHER" id="PTHR33337:SF39">
    <property type="entry name" value="DUF636 DOMAIN PROTEIN (AFU_ORTHOLOGUE AFUA_6G11530)"/>
    <property type="match status" value="1"/>
</dbReference>
<keyword evidence="7" id="KW-1185">Reference proteome</keyword>
<dbReference type="PANTHER" id="PTHR33337">
    <property type="entry name" value="GFA DOMAIN-CONTAINING PROTEIN"/>
    <property type="match status" value="1"/>
</dbReference>
<comment type="similarity">
    <text evidence="1">Belongs to the Gfa family.</text>
</comment>
<dbReference type="STRING" id="69771.A0A1V6P6H4"/>
<feature type="domain" description="CENP-V/GFA" evidence="5">
    <location>
        <begin position="54"/>
        <end position="166"/>
    </location>
</feature>
<dbReference type="SUPFAM" id="SSF51316">
    <property type="entry name" value="Mss4-like"/>
    <property type="match status" value="1"/>
</dbReference>
<evidence type="ECO:0000313" key="7">
    <source>
        <dbReference type="Proteomes" id="UP000191522"/>
    </source>
</evidence>
<evidence type="ECO:0000256" key="2">
    <source>
        <dbReference type="ARBA" id="ARBA00022723"/>
    </source>
</evidence>
<gene>
    <name evidence="6" type="ORF">PENDEC_c021G04080</name>
</gene>
<protein>
    <recommendedName>
        <fullName evidence="5">CENP-V/GFA domain-containing protein</fullName>
    </recommendedName>
</protein>
<dbReference type="EMBL" id="MDYL01000021">
    <property type="protein sequence ID" value="OQD72473.1"/>
    <property type="molecule type" value="Genomic_DNA"/>
</dbReference>
<proteinExistence type="inferred from homology"/>
<dbReference type="Gene3D" id="3.90.1590.10">
    <property type="entry name" value="glutathione-dependent formaldehyde- activating enzyme (gfa)"/>
    <property type="match status" value="1"/>
</dbReference>
<dbReference type="InterPro" id="IPR006913">
    <property type="entry name" value="CENP-V/GFA"/>
</dbReference>
<keyword evidence="3" id="KW-0862">Zinc</keyword>
<accession>A0A1V6P6H4</accession>
<keyword evidence="4" id="KW-0456">Lyase</keyword>
<dbReference type="Proteomes" id="UP000191522">
    <property type="component" value="Unassembled WGS sequence"/>
</dbReference>
<dbReference type="OrthoDB" id="406544at2759"/>
<keyword evidence="2" id="KW-0479">Metal-binding</keyword>
<dbReference type="InterPro" id="IPR011057">
    <property type="entry name" value="Mss4-like_sf"/>
</dbReference>
<dbReference type="PROSITE" id="PS51891">
    <property type="entry name" value="CENP_V_GFA"/>
    <property type="match status" value="1"/>
</dbReference>
<comment type="caution">
    <text evidence="6">The sequence shown here is derived from an EMBL/GenBank/DDBJ whole genome shotgun (WGS) entry which is preliminary data.</text>
</comment>